<comment type="caution">
    <text evidence="2">The sequence shown here is derived from an EMBL/GenBank/DDBJ whole genome shotgun (WGS) entry which is preliminary data.</text>
</comment>
<sequence>MELQFVPTMDREPKPTMIDEATCKGGCVSGEQGCEDSEDFDINADMPCLLPPSSSVCPVLTTEAEQTIPEPPKEPKLPNSLPLPPPSSPIILTTTTTTAASSSESWTLPWPVVPAAPPWLLDLSSPLWPISPPAPPGSLIPPAPPWSVVDHPSPQDSTPPAPPLSHPSGSDVPPPWPSGSLLLPWLPELSAPSWPSGSSASPWLIGSPFPPWTPLPPVLALSVGPLESSVILPPWVVPLLAPL</sequence>
<evidence type="ECO:0000313" key="3">
    <source>
        <dbReference type="Proteomes" id="UP000830375"/>
    </source>
</evidence>
<feature type="region of interest" description="Disordered" evidence="1">
    <location>
        <begin position="64"/>
        <end position="91"/>
    </location>
</feature>
<gene>
    <name evidence="2" type="ORF">H4Q32_028921</name>
</gene>
<accession>A0ABQ8L8P2</accession>
<evidence type="ECO:0000313" key="2">
    <source>
        <dbReference type="EMBL" id="KAI2646789.1"/>
    </source>
</evidence>
<dbReference type="Proteomes" id="UP000830375">
    <property type="component" value="Unassembled WGS sequence"/>
</dbReference>
<evidence type="ECO:0000256" key="1">
    <source>
        <dbReference type="SAM" id="MobiDB-lite"/>
    </source>
</evidence>
<protein>
    <submittedName>
        <fullName evidence="2">Filamentous hemagglutinin</fullName>
    </submittedName>
</protein>
<dbReference type="EMBL" id="JACTAM010000862">
    <property type="protein sequence ID" value="KAI2646789.1"/>
    <property type="molecule type" value="Genomic_DNA"/>
</dbReference>
<organism evidence="2 3">
    <name type="scientific">Labeo rohita</name>
    <name type="common">Indian major carp</name>
    <name type="synonym">Cyprinus rohita</name>
    <dbReference type="NCBI Taxonomy" id="84645"/>
    <lineage>
        <taxon>Eukaryota</taxon>
        <taxon>Metazoa</taxon>
        <taxon>Chordata</taxon>
        <taxon>Craniata</taxon>
        <taxon>Vertebrata</taxon>
        <taxon>Euteleostomi</taxon>
        <taxon>Actinopterygii</taxon>
        <taxon>Neopterygii</taxon>
        <taxon>Teleostei</taxon>
        <taxon>Ostariophysi</taxon>
        <taxon>Cypriniformes</taxon>
        <taxon>Cyprinidae</taxon>
        <taxon>Labeoninae</taxon>
        <taxon>Labeonini</taxon>
        <taxon>Labeo</taxon>
    </lineage>
</organism>
<name>A0ABQ8L8P2_LABRO</name>
<keyword evidence="3" id="KW-1185">Reference proteome</keyword>
<feature type="region of interest" description="Disordered" evidence="1">
    <location>
        <begin position="141"/>
        <end position="175"/>
    </location>
</feature>
<proteinExistence type="predicted"/>
<reference evidence="2 3" key="1">
    <citation type="submission" date="2022-01" db="EMBL/GenBank/DDBJ databases">
        <title>A high-quality chromosome-level genome assembly of rohu carp, Labeo rohita.</title>
        <authorList>
            <person name="Arick M.A. II"/>
            <person name="Hsu C.-Y."/>
            <person name="Magbanua Z."/>
            <person name="Pechanova O."/>
            <person name="Grover C."/>
            <person name="Miller E."/>
            <person name="Thrash A."/>
            <person name="Ezzel L."/>
            <person name="Alam S."/>
            <person name="Benzie J."/>
            <person name="Hamilton M."/>
            <person name="Karsi A."/>
            <person name="Lawrence M.L."/>
            <person name="Peterson D.G."/>
        </authorList>
    </citation>
    <scope>NUCLEOTIDE SEQUENCE [LARGE SCALE GENOMIC DNA]</scope>
    <source>
        <strain evidence="3">BAU-BD-2019</strain>
        <tissue evidence="2">Blood</tissue>
    </source>
</reference>